<organism evidence="9 10">
    <name type="scientific">Ectorhizobium quercum</name>
    <dbReference type="NCBI Taxonomy" id="2965071"/>
    <lineage>
        <taxon>Bacteria</taxon>
        <taxon>Pseudomonadati</taxon>
        <taxon>Pseudomonadota</taxon>
        <taxon>Alphaproteobacteria</taxon>
        <taxon>Hyphomicrobiales</taxon>
        <taxon>Rhizobiaceae</taxon>
        <taxon>Ectorhizobium</taxon>
    </lineage>
</organism>
<evidence type="ECO:0000256" key="5">
    <source>
        <dbReference type="ARBA" id="ARBA00022840"/>
    </source>
</evidence>
<dbReference type="InterPro" id="IPR037051">
    <property type="entry name" value="4-carb_acid_sugar_kinase_N_sf"/>
</dbReference>
<comment type="similarity">
    <text evidence="1">Belongs to the four-carbon acid sugar kinase family.</text>
</comment>
<dbReference type="AlphaFoldDB" id="A0AAE3N064"/>
<dbReference type="InterPro" id="IPR042213">
    <property type="entry name" value="NBD_C_sf"/>
</dbReference>
<dbReference type="InterPro" id="IPR010737">
    <property type="entry name" value="4-carb_acid_sugar_kinase_N"/>
</dbReference>
<evidence type="ECO:0000259" key="8">
    <source>
        <dbReference type="Pfam" id="PF17042"/>
    </source>
</evidence>
<keyword evidence="5" id="KW-0067">ATP-binding</keyword>
<keyword evidence="4 9" id="KW-0418">Kinase</keyword>
<dbReference type="GO" id="GO:0005524">
    <property type="term" value="F:ATP binding"/>
    <property type="evidence" value="ECO:0007669"/>
    <property type="project" value="UniProtKB-KW"/>
</dbReference>
<gene>
    <name evidence="9" type="ORF">NOF55_13790</name>
</gene>
<evidence type="ECO:0000256" key="2">
    <source>
        <dbReference type="ARBA" id="ARBA00022679"/>
    </source>
</evidence>
<dbReference type="GO" id="GO:0016301">
    <property type="term" value="F:kinase activity"/>
    <property type="evidence" value="ECO:0007669"/>
    <property type="project" value="UniProtKB-KW"/>
</dbReference>
<feature type="domain" description="Four-carbon acid sugar kinase nucleotide binding" evidence="8">
    <location>
        <begin position="261"/>
        <end position="339"/>
    </location>
</feature>
<comment type="caution">
    <text evidence="9">The sequence shown here is derived from an EMBL/GenBank/DDBJ whole genome shotgun (WGS) entry which is preliminary data.</text>
</comment>
<dbReference type="EMBL" id="JANFPI010000004">
    <property type="protein sequence ID" value="MCX8998179.1"/>
    <property type="molecule type" value="Genomic_DNA"/>
</dbReference>
<keyword evidence="10" id="KW-1185">Reference proteome</keyword>
<keyword evidence="2" id="KW-0808">Transferase</keyword>
<dbReference type="Gene3D" id="3.40.980.20">
    <property type="entry name" value="Four-carbon acid sugar kinase, nucleotide binding domain"/>
    <property type="match status" value="1"/>
</dbReference>
<dbReference type="Pfam" id="PF07005">
    <property type="entry name" value="SBD_N"/>
    <property type="match status" value="1"/>
</dbReference>
<dbReference type="SUPFAM" id="SSF142764">
    <property type="entry name" value="YgbK-like"/>
    <property type="match status" value="1"/>
</dbReference>
<dbReference type="Gene3D" id="3.40.50.10840">
    <property type="entry name" value="Putative sugar-binding, N-terminal domain"/>
    <property type="match status" value="1"/>
</dbReference>
<evidence type="ECO:0000256" key="3">
    <source>
        <dbReference type="ARBA" id="ARBA00022741"/>
    </source>
</evidence>
<keyword evidence="3" id="KW-0547">Nucleotide-binding</keyword>
<evidence type="ECO:0000256" key="4">
    <source>
        <dbReference type="ARBA" id="ARBA00022777"/>
    </source>
</evidence>
<dbReference type="RefSeq" id="WP_306411964.1">
    <property type="nucleotide sequence ID" value="NZ_JANFPI010000004.1"/>
</dbReference>
<feature type="domain" description="Four-carbon acid sugar kinase N-terminal" evidence="7">
    <location>
        <begin position="12"/>
        <end position="130"/>
    </location>
</feature>
<evidence type="ECO:0000256" key="1">
    <source>
        <dbReference type="ARBA" id="ARBA00005715"/>
    </source>
</evidence>
<sequence>MENEARRPAPRLCIIADDLTGALDAAAPFAGRGLKTAVAFDRGAVADALASHADIIAVTTGSREIAPDDAASRVAEVHAALPAETPVFKKVDSRMKGHVAAELAALGVPGRFLVAPAIPDFGRIVRDGAVTGFGVAEPVAIAPRLGALAGRAIIPDIAGSDDLDAALAAHPDALPVGARGLAEALAVSLTGLRAPRVPQMEDGRMLIVVGSQDPITTAQVEALKADGRVAWFGAPNGILPAPETAGSAPVSVVQALPGAVALSGAEVADNLAESLCAVLARDIGILVLTGGATAEAVLARMGIRSALLDGECLPGLPLARAGGLTVVTKSGGFGDADTLVTLAGLIGKGVN</sequence>
<dbReference type="Proteomes" id="UP001208771">
    <property type="component" value="Unassembled WGS sequence"/>
</dbReference>
<protein>
    <submittedName>
        <fullName evidence="9">Four-carbon acid sugar kinase family protein</fullName>
    </submittedName>
</protein>
<accession>A0AAE3N064</accession>
<keyword evidence="6" id="KW-0119">Carbohydrate metabolism</keyword>
<proteinExistence type="inferred from homology"/>
<evidence type="ECO:0000313" key="10">
    <source>
        <dbReference type="Proteomes" id="UP001208771"/>
    </source>
</evidence>
<reference evidence="9" key="1">
    <citation type="submission" date="2022-07" db="EMBL/GenBank/DDBJ databases">
        <title>Ectorhizobium quercum gen.nov., sp. nov.</title>
        <authorList>
            <person name="Ma T."/>
            <person name="Li Y."/>
        </authorList>
    </citation>
    <scope>NUCLEOTIDE SEQUENCE</scope>
    <source>
        <strain evidence="9">BDR2-2</strain>
    </source>
</reference>
<evidence type="ECO:0000259" key="7">
    <source>
        <dbReference type="Pfam" id="PF07005"/>
    </source>
</evidence>
<name>A0AAE3N064_9HYPH</name>
<evidence type="ECO:0000313" key="9">
    <source>
        <dbReference type="EMBL" id="MCX8998179.1"/>
    </source>
</evidence>
<dbReference type="Pfam" id="PF17042">
    <property type="entry name" value="NBD_C"/>
    <property type="match status" value="1"/>
</dbReference>
<dbReference type="InterPro" id="IPR031475">
    <property type="entry name" value="NBD_C"/>
</dbReference>
<evidence type="ECO:0000256" key="6">
    <source>
        <dbReference type="ARBA" id="ARBA00023277"/>
    </source>
</evidence>